<keyword evidence="2 9" id="KW-0813">Transport</keyword>
<evidence type="ECO:0000256" key="8">
    <source>
        <dbReference type="ARBA" id="ARBA00023136"/>
    </source>
</evidence>
<evidence type="ECO:0000256" key="3">
    <source>
        <dbReference type="ARBA" id="ARBA00022475"/>
    </source>
</evidence>
<evidence type="ECO:0000313" key="10">
    <source>
        <dbReference type="EMBL" id="RDU67205.1"/>
    </source>
</evidence>
<dbReference type="GO" id="GO:0009306">
    <property type="term" value="P:protein secretion"/>
    <property type="evidence" value="ECO:0007669"/>
    <property type="project" value="UniProtKB-UniRule"/>
</dbReference>
<evidence type="ECO:0000256" key="7">
    <source>
        <dbReference type="ARBA" id="ARBA00023010"/>
    </source>
</evidence>
<keyword evidence="8 9" id="KW-0472">Membrane</keyword>
<dbReference type="GO" id="GO:0043952">
    <property type="term" value="P:protein transport by the Sec complex"/>
    <property type="evidence" value="ECO:0007669"/>
    <property type="project" value="UniProtKB-UniRule"/>
</dbReference>
<dbReference type="GO" id="GO:0005886">
    <property type="term" value="C:plasma membrane"/>
    <property type="evidence" value="ECO:0007669"/>
    <property type="project" value="UniProtKB-SubCell"/>
</dbReference>
<reference evidence="10 11" key="1">
    <citation type="submission" date="2018-04" db="EMBL/GenBank/DDBJ databases">
        <title>Novel Campyloabacter and Helicobacter Species and Strains.</title>
        <authorList>
            <person name="Mannion A.J."/>
            <person name="Shen Z."/>
            <person name="Fox J.G."/>
        </authorList>
    </citation>
    <scope>NUCLEOTIDE SEQUENCE [LARGE SCALE GENOMIC DNA]</scope>
    <source>
        <strain evidence="10 11">MIT 12-6600</strain>
    </source>
</reference>
<organism evidence="10 11">
    <name type="scientific">Helicobacter equorum</name>
    <dbReference type="NCBI Taxonomy" id="361872"/>
    <lineage>
        <taxon>Bacteria</taxon>
        <taxon>Pseudomonadati</taxon>
        <taxon>Campylobacterota</taxon>
        <taxon>Epsilonproteobacteria</taxon>
        <taxon>Campylobacterales</taxon>
        <taxon>Helicobacteraceae</taxon>
        <taxon>Helicobacter</taxon>
    </lineage>
</organism>
<dbReference type="EMBL" id="NXLT01000003">
    <property type="protein sequence ID" value="RDU67205.1"/>
    <property type="molecule type" value="Genomic_DNA"/>
</dbReference>
<dbReference type="PROSITE" id="PS01067">
    <property type="entry name" value="SECE_SEC61G"/>
    <property type="match status" value="1"/>
</dbReference>
<evidence type="ECO:0000256" key="5">
    <source>
        <dbReference type="ARBA" id="ARBA00022927"/>
    </source>
</evidence>
<evidence type="ECO:0000313" key="11">
    <source>
        <dbReference type="Proteomes" id="UP000256514"/>
    </source>
</evidence>
<keyword evidence="11" id="KW-1185">Reference proteome</keyword>
<evidence type="ECO:0000256" key="6">
    <source>
        <dbReference type="ARBA" id="ARBA00022989"/>
    </source>
</evidence>
<dbReference type="GO" id="GO:0008320">
    <property type="term" value="F:protein transmembrane transporter activity"/>
    <property type="evidence" value="ECO:0007669"/>
    <property type="project" value="UniProtKB-UniRule"/>
</dbReference>
<dbReference type="RefSeq" id="WP_095627527.1">
    <property type="nucleotide sequence ID" value="NZ_NXLT01000003.1"/>
</dbReference>
<dbReference type="HAMAP" id="MF_00422">
    <property type="entry name" value="SecE"/>
    <property type="match status" value="1"/>
</dbReference>
<dbReference type="GO" id="GO:0065002">
    <property type="term" value="P:intracellular protein transmembrane transport"/>
    <property type="evidence" value="ECO:0007669"/>
    <property type="project" value="UniProtKB-UniRule"/>
</dbReference>
<dbReference type="GO" id="GO:0006605">
    <property type="term" value="P:protein targeting"/>
    <property type="evidence" value="ECO:0007669"/>
    <property type="project" value="UniProtKB-UniRule"/>
</dbReference>
<evidence type="ECO:0000256" key="2">
    <source>
        <dbReference type="ARBA" id="ARBA00022448"/>
    </source>
</evidence>
<comment type="function">
    <text evidence="9">Essential subunit of the Sec protein translocation channel SecYEG. Clamps together the 2 halves of SecY. May contact the channel plug during translocation.</text>
</comment>
<dbReference type="Proteomes" id="UP000256514">
    <property type="component" value="Unassembled WGS sequence"/>
</dbReference>
<dbReference type="InterPro" id="IPR038379">
    <property type="entry name" value="SecE_sf"/>
</dbReference>
<comment type="caution">
    <text evidence="10">The sequence shown here is derived from an EMBL/GenBank/DDBJ whole genome shotgun (WGS) entry which is preliminary data.</text>
</comment>
<evidence type="ECO:0000256" key="9">
    <source>
        <dbReference type="HAMAP-Rule" id="MF_00422"/>
    </source>
</evidence>
<keyword evidence="5 9" id="KW-0653">Protein transport</keyword>
<feature type="transmembrane region" description="Helical" evidence="9">
    <location>
        <begin position="29"/>
        <end position="50"/>
    </location>
</feature>
<evidence type="ECO:0000256" key="1">
    <source>
        <dbReference type="ARBA" id="ARBA00004370"/>
    </source>
</evidence>
<comment type="subcellular location">
    <subcellularLocation>
        <location evidence="9">Cell membrane</location>
        <topology evidence="9">Single-pass membrane protein</topology>
    </subcellularLocation>
    <subcellularLocation>
        <location evidence="1">Membrane</location>
    </subcellularLocation>
</comment>
<proteinExistence type="inferred from homology"/>
<keyword evidence="3 9" id="KW-1003">Cell membrane</keyword>
<dbReference type="PANTHER" id="PTHR33910">
    <property type="entry name" value="PROTEIN TRANSLOCASE SUBUNIT SECE"/>
    <property type="match status" value="1"/>
</dbReference>
<dbReference type="AlphaFoldDB" id="A0A3D8IQL8"/>
<dbReference type="PANTHER" id="PTHR33910:SF1">
    <property type="entry name" value="PROTEIN TRANSLOCASE SUBUNIT SECE"/>
    <property type="match status" value="1"/>
</dbReference>
<dbReference type="InterPro" id="IPR001901">
    <property type="entry name" value="Translocase_SecE/Sec61-g"/>
</dbReference>
<gene>
    <name evidence="9" type="primary">secE</name>
    <name evidence="10" type="ORF">CQA54_04240</name>
</gene>
<accession>A0A3D8IQL8</accession>
<dbReference type="Gene3D" id="1.20.5.1030">
    <property type="entry name" value="Preprotein translocase secy subunit"/>
    <property type="match status" value="1"/>
</dbReference>
<keyword evidence="4 9" id="KW-0812">Transmembrane</keyword>
<dbReference type="InterPro" id="IPR005807">
    <property type="entry name" value="SecE_bac"/>
</dbReference>
<evidence type="ECO:0000256" key="4">
    <source>
        <dbReference type="ARBA" id="ARBA00022692"/>
    </source>
</evidence>
<comment type="similarity">
    <text evidence="9">Belongs to the SecE/SEC61-gamma family.</text>
</comment>
<sequence>MKKLVAYYRNAKEELDKVIKPTKEQVRNASISVITVVVVITLFLALVDLISSVSVSSLVS</sequence>
<comment type="subunit">
    <text evidence="9">Component of the Sec protein translocase complex. Heterotrimer consisting of SecY, SecE and SecG subunits. The heterotrimers can form oligomers, although 1 heterotrimer is thought to be able to translocate proteins. Interacts with the ribosome. Interacts with SecDF, and other proteins may be involved. Interacts with SecA.</text>
</comment>
<dbReference type="NCBIfam" id="TIGR00964">
    <property type="entry name" value="secE_bact"/>
    <property type="match status" value="1"/>
</dbReference>
<protein>
    <recommendedName>
        <fullName evidence="9">Protein translocase subunit SecE</fullName>
    </recommendedName>
</protein>
<dbReference type="Pfam" id="PF00584">
    <property type="entry name" value="SecE"/>
    <property type="match status" value="1"/>
</dbReference>
<name>A0A3D8IQL8_9HELI</name>
<keyword evidence="7 9" id="KW-0811">Translocation</keyword>
<keyword evidence="6 9" id="KW-1133">Transmembrane helix</keyword>